<dbReference type="CDD" id="cd04301">
    <property type="entry name" value="NAT_SF"/>
    <property type="match status" value="1"/>
</dbReference>
<comment type="caution">
    <text evidence="2">The sequence shown here is derived from an EMBL/GenBank/DDBJ whole genome shotgun (WGS) entry which is preliminary data.</text>
</comment>
<dbReference type="EMBL" id="JBBYAF010000005">
    <property type="protein sequence ID" value="MEL3971460.1"/>
    <property type="molecule type" value="Genomic_DNA"/>
</dbReference>
<dbReference type="InterPro" id="IPR016181">
    <property type="entry name" value="Acyl_CoA_acyltransferase"/>
</dbReference>
<dbReference type="GO" id="GO:0016746">
    <property type="term" value="F:acyltransferase activity"/>
    <property type="evidence" value="ECO:0007669"/>
    <property type="project" value="UniProtKB-KW"/>
</dbReference>
<proteinExistence type="predicted"/>
<dbReference type="PROSITE" id="PS51186">
    <property type="entry name" value="GNAT"/>
    <property type="match status" value="1"/>
</dbReference>
<dbReference type="Pfam" id="PF00583">
    <property type="entry name" value="Acetyltransf_1"/>
    <property type="match status" value="1"/>
</dbReference>
<keyword evidence="2" id="KW-0012">Acyltransferase</keyword>
<evidence type="ECO:0000259" key="1">
    <source>
        <dbReference type="PROSITE" id="PS51186"/>
    </source>
</evidence>
<dbReference type="InterPro" id="IPR000182">
    <property type="entry name" value="GNAT_dom"/>
</dbReference>
<protein>
    <submittedName>
        <fullName evidence="2">GNAT family N-acetyltransferase</fullName>
        <ecNumber evidence="2">2.3.1.-</ecNumber>
    </submittedName>
</protein>
<dbReference type="SUPFAM" id="SSF55729">
    <property type="entry name" value="Acyl-CoA N-acyltransferases (Nat)"/>
    <property type="match status" value="1"/>
</dbReference>
<organism evidence="2 3">
    <name type="scientific">Rossellomorea oryzaecorticis</name>
    <dbReference type="NCBI Taxonomy" id="1396505"/>
    <lineage>
        <taxon>Bacteria</taxon>
        <taxon>Bacillati</taxon>
        <taxon>Bacillota</taxon>
        <taxon>Bacilli</taxon>
        <taxon>Bacillales</taxon>
        <taxon>Bacillaceae</taxon>
        <taxon>Rossellomorea</taxon>
    </lineage>
</organism>
<reference evidence="2 3" key="1">
    <citation type="submission" date="2024-04" db="EMBL/GenBank/DDBJ databases">
        <title>Bacillus oryzaecorticis sp. nov., a moderately halophilic bacterium isolated from rice husks.</title>
        <authorList>
            <person name="Zhu H.-S."/>
        </authorList>
    </citation>
    <scope>NUCLEOTIDE SEQUENCE [LARGE SCALE GENOMIC DNA]</scope>
    <source>
        <strain evidence="2 3">ZC255</strain>
    </source>
</reference>
<dbReference type="Gene3D" id="3.40.630.30">
    <property type="match status" value="1"/>
</dbReference>
<accession>A0ABU9K5V5</accession>
<evidence type="ECO:0000313" key="2">
    <source>
        <dbReference type="EMBL" id="MEL3971460.1"/>
    </source>
</evidence>
<keyword evidence="3" id="KW-1185">Reference proteome</keyword>
<feature type="domain" description="N-acetyltransferase" evidence="1">
    <location>
        <begin position="1"/>
        <end position="152"/>
    </location>
</feature>
<name>A0ABU9K5V5_9BACI</name>
<dbReference type="EC" id="2.3.1.-" evidence="2"/>
<dbReference type="Proteomes" id="UP001389717">
    <property type="component" value="Unassembled WGS sequence"/>
</dbReference>
<dbReference type="RefSeq" id="WP_341980736.1">
    <property type="nucleotide sequence ID" value="NZ_JBBYAF010000005.1"/>
</dbReference>
<gene>
    <name evidence="2" type="ORF">AAEO50_04130</name>
</gene>
<keyword evidence="2" id="KW-0808">Transferase</keyword>
<sequence length="152" mass="17663">MSIHELSERKDLFEEAVNAFWKQWGSEESYNFYRDCMLRSCETDEEVPRFYISVENGAIIGTFAILRNDINSRQDLTPWLACLYVDPAFRGKELGSQFLQYAIDEAARKGYKKLYLATDLVGYYEKYQWLHSSEAYGIGGSSIKVYEKSTID</sequence>
<evidence type="ECO:0000313" key="3">
    <source>
        <dbReference type="Proteomes" id="UP001389717"/>
    </source>
</evidence>